<dbReference type="InParanoid" id="A0A671WH83"/>
<comment type="caution">
    <text evidence="1">Lacks conserved residue(s) required for the propagation of feature annotation.</text>
</comment>
<dbReference type="CDD" id="cd00054">
    <property type="entry name" value="EGF_CA"/>
    <property type="match status" value="1"/>
</dbReference>
<dbReference type="AlphaFoldDB" id="A0A671WH83"/>
<feature type="disulfide bond" evidence="1">
    <location>
        <begin position="475"/>
        <end position="492"/>
    </location>
</feature>
<feature type="domain" description="EGF-like" evidence="3">
    <location>
        <begin position="466"/>
        <end position="504"/>
    </location>
</feature>
<reference evidence="4" key="2">
    <citation type="submission" date="2025-08" db="UniProtKB">
        <authorList>
            <consortium name="Ensembl"/>
        </authorList>
    </citation>
    <scope>IDENTIFICATION</scope>
</reference>
<proteinExistence type="predicted"/>
<gene>
    <name evidence="4" type="primary">LOC115575655</name>
</gene>
<dbReference type="InterPro" id="IPR039051">
    <property type="entry name" value="SE-CTX-like"/>
</dbReference>
<dbReference type="SMART" id="SM00181">
    <property type="entry name" value="EGF"/>
    <property type="match status" value="1"/>
</dbReference>
<reference evidence="4" key="3">
    <citation type="submission" date="2025-09" db="UniProtKB">
        <authorList>
            <consortium name="Ensembl"/>
        </authorList>
    </citation>
    <scope>IDENTIFICATION</scope>
</reference>
<organism evidence="4 5">
    <name type="scientific">Sparus aurata</name>
    <name type="common">Gilthead sea bream</name>
    <dbReference type="NCBI Taxonomy" id="8175"/>
    <lineage>
        <taxon>Eukaryota</taxon>
        <taxon>Metazoa</taxon>
        <taxon>Chordata</taxon>
        <taxon>Craniata</taxon>
        <taxon>Vertebrata</taxon>
        <taxon>Euteleostomi</taxon>
        <taxon>Actinopterygii</taxon>
        <taxon>Neopterygii</taxon>
        <taxon>Teleostei</taxon>
        <taxon>Neoteleostei</taxon>
        <taxon>Acanthomorphata</taxon>
        <taxon>Eupercaria</taxon>
        <taxon>Spariformes</taxon>
        <taxon>Sparidae</taxon>
        <taxon>Sparus</taxon>
    </lineage>
</organism>
<dbReference type="GeneID" id="115575655"/>
<dbReference type="GeneTree" id="ENSGT01150000287072"/>
<evidence type="ECO:0000313" key="4">
    <source>
        <dbReference type="Ensembl" id="ENSSAUP00010038449.1"/>
    </source>
</evidence>
<dbReference type="PROSITE" id="PS50026">
    <property type="entry name" value="EGF_3"/>
    <property type="match status" value="1"/>
</dbReference>
<dbReference type="OMA" id="ILLHWAT"/>
<evidence type="ECO:0000256" key="1">
    <source>
        <dbReference type="PROSITE-ProRule" id="PRU00076"/>
    </source>
</evidence>
<dbReference type="PANTHER" id="PTHR40472">
    <property type="entry name" value="RICIN B-TYPE LECTIN DOMAIN-CONTAINING PROTEIN"/>
    <property type="match status" value="1"/>
</dbReference>
<reference evidence="4" key="1">
    <citation type="submission" date="2021-04" db="EMBL/GenBank/DDBJ databases">
        <authorList>
            <consortium name="Wellcome Sanger Institute Data Sharing"/>
        </authorList>
    </citation>
    <scope>NUCLEOTIDE SEQUENCE [LARGE SCALE GENOMIC DNA]</scope>
</reference>
<dbReference type="PROSITE" id="PS00022">
    <property type="entry name" value="EGF_1"/>
    <property type="match status" value="1"/>
</dbReference>
<dbReference type="OrthoDB" id="4405280at2759"/>
<dbReference type="InterPro" id="IPR000742">
    <property type="entry name" value="EGF"/>
</dbReference>
<feature type="disulfide bond" evidence="1">
    <location>
        <begin position="494"/>
        <end position="503"/>
    </location>
</feature>
<keyword evidence="2" id="KW-0732">Signal</keyword>
<keyword evidence="5" id="KW-1185">Reference proteome</keyword>
<dbReference type="RefSeq" id="XP_030263731.1">
    <property type="nucleotide sequence ID" value="XM_030407871.1"/>
</dbReference>
<feature type="signal peptide" evidence="2">
    <location>
        <begin position="1"/>
        <end position="26"/>
    </location>
</feature>
<dbReference type="Proteomes" id="UP000472265">
    <property type="component" value="Chromosome 23"/>
</dbReference>
<dbReference type="SUPFAM" id="SSF57196">
    <property type="entry name" value="EGF/Laminin"/>
    <property type="match status" value="1"/>
</dbReference>
<dbReference type="PROSITE" id="PS01186">
    <property type="entry name" value="EGF_2"/>
    <property type="match status" value="1"/>
</dbReference>
<feature type="chain" id="PRO_5025369660" evidence="2">
    <location>
        <begin position="27"/>
        <end position="555"/>
    </location>
</feature>
<keyword evidence="1" id="KW-0245">EGF-like domain</keyword>
<evidence type="ECO:0000313" key="5">
    <source>
        <dbReference type="Proteomes" id="UP000472265"/>
    </source>
</evidence>
<dbReference type="Ensembl" id="ENSSAUT00010040533.1">
    <property type="protein sequence ID" value="ENSSAUP00010038449.1"/>
    <property type="gene ID" value="ENSSAUG00010016249.1"/>
</dbReference>
<evidence type="ECO:0000259" key="3">
    <source>
        <dbReference type="PROSITE" id="PS50026"/>
    </source>
</evidence>
<name>A0A671WH83_SPAAU</name>
<dbReference type="PANTHER" id="PTHR40472:SF6">
    <property type="entry name" value="RICIN B-TYPE LECTIN DOMAIN-CONTAINING PROTEIN"/>
    <property type="match status" value="1"/>
</dbReference>
<dbReference type="Gene3D" id="2.10.25.10">
    <property type="entry name" value="Laminin"/>
    <property type="match status" value="1"/>
</dbReference>
<evidence type="ECO:0000256" key="2">
    <source>
        <dbReference type="SAM" id="SignalP"/>
    </source>
</evidence>
<protein>
    <submittedName>
        <fullName evidence="4">Uncharacterized LOC115575655</fullName>
    </submittedName>
</protein>
<accession>A0A671WH83</accession>
<sequence length="555" mass="63248">MAFPRLSASMLLASLILLLCRTTSSADLSKTSREKRHLPFETRDKVSKTFEVAKDLLSILKDTSEMKKFAESAKKGLQILSKFASMAPGIVGALFSAVNMALAFIPQDDPVMNEVKKGFSEVNRKLDSLSIQISNLATDVEWFNYVSIYSQDELRILNAWRKFNEFIKNSNLTEIPGEKLQLAEIFTNYYAYTGTEASVANFYHYLTIGSTSLSENLNKLLVKKFKCDISEMAKYNFYFNTLLLEGTVLNEAYWKLIGVRTSTKEAEHVRMFKNVYKAQRSAVDFCLNNAEHYMKKDVEEISKALSHDNKQAVAEEVKKKLDEKYDWYNWVVLVYNTGEDANYMLYNLTKIPVGTITIAVGFTRKGIQENEKIVKETAVSDNCFKQGVYCVNVQSYLYHRDSSCLETLPRYSNDIPNFVGLKVRDYVNATHVIYGSEFAEVPEPFLKVGCYWGRSTSQIFLHYSKRNPDCSDKTCKNNGACKPLLDSNEALCECQDGYYGDSCEEKIDTTLAKKINTKYPVNIITGTQSRLKMVEARLVQVINTINYRCQLHPNN</sequence>
<keyword evidence="1" id="KW-1015">Disulfide bond</keyword>